<organism evidence="2">
    <name type="scientific">bioreactor metagenome</name>
    <dbReference type="NCBI Taxonomy" id="1076179"/>
    <lineage>
        <taxon>unclassified sequences</taxon>
        <taxon>metagenomes</taxon>
        <taxon>ecological metagenomes</taxon>
    </lineage>
</organism>
<evidence type="ECO:0000313" key="2">
    <source>
        <dbReference type="EMBL" id="MPN29348.1"/>
    </source>
</evidence>
<name>A0A645GR26_9ZZZZ</name>
<sequence>MIRALERPRAQHKLEGGAENGDRAAEEVQRVVRKQRGGGCFCRIVAAGRIDRGVVIHSSCCVVIFKGNDDVRNVGV</sequence>
<protein>
    <submittedName>
        <fullName evidence="2">Uncharacterized protein</fullName>
    </submittedName>
</protein>
<proteinExistence type="predicted"/>
<accession>A0A645GR26</accession>
<dbReference type="AlphaFoldDB" id="A0A645GR26"/>
<dbReference type="EMBL" id="VSSQ01079989">
    <property type="protein sequence ID" value="MPN29348.1"/>
    <property type="molecule type" value="Genomic_DNA"/>
</dbReference>
<comment type="caution">
    <text evidence="2">The sequence shown here is derived from an EMBL/GenBank/DDBJ whole genome shotgun (WGS) entry which is preliminary data.</text>
</comment>
<gene>
    <name evidence="2" type="ORF">SDC9_176801</name>
</gene>
<reference evidence="2" key="1">
    <citation type="submission" date="2019-08" db="EMBL/GenBank/DDBJ databases">
        <authorList>
            <person name="Kucharzyk K."/>
            <person name="Murdoch R.W."/>
            <person name="Higgins S."/>
            <person name="Loffler F."/>
        </authorList>
    </citation>
    <scope>NUCLEOTIDE SEQUENCE</scope>
</reference>
<feature type="region of interest" description="Disordered" evidence="1">
    <location>
        <begin position="1"/>
        <end position="24"/>
    </location>
</feature>
<evidence type="ECO:0000256" key="1">
    <source>
        <dbReference type="SAM" id="MobiDB-lite"/>
    </source>
</evidence>